<protein>
    <recommendedName>
        <fullName evidence="9">Wax synthase domain-containing protein</fullName>
    </recommendedName>
</protein>
<accession>A0AAV9HZB3</accession>
<feature type="transmembrane region" description="Helical" evidence="8">
    <location>
        <begin position="454"/>
        <end position="472"/>
    </location>
</feature>
<dbReference type="InterPro" id="IPR044851">
    <property type="entry name" value="Wax_synthase"/>
</dbReference>
<evidence type="ECO:0000259" key="9">
    <source>
        <dbReference type="Pfam" id="PF13813"/>
    </source>
</evidence>
<dbReference type="AlphaFoldDB" id="A0AAV9HZB3"/>
<dbReference type="GO" id="GO:0008374">
    <property type="term" value="F:O-acyltransferase activity"/>
    <property type="evidence" value="ECO:0007669"/>
    <property type="project" value="InterPro"/>
</dbReference>
<dbReference type="GO" id="GO:0016020">
    <property type="term" value="C:membrane"/>
    <property type="evidence" value="ECO:0007669"/>
    <property type="project" value="UniProtKB-SubCell"/>
</dbReference>
<comment type="caution">
    <text evidence="10">The sequence shown here is derived from an EMBL/GenBank/DDBJ whole genome shotgun (WGS) entry which is preliminary data.</text>
</comment>
<evidence type="ECO:0000256" key="4">
    <source>
        <dbReference type="ARBA" id="ARBA00022692"/>
    </source>
</evidence>
<evidence type="ECO:0000256" key="2">
    <source>
        <dbReference type="ARBA" id="ARBA00007282"/>
    </source>
</evidence>
<feature type="region of interest" description="Disordered" evidence="7">
    <location>
        <begin position="223"/>
        <end position="256"/>
    </location>
</feature>
<dbReference type="PANTHER" id="PTHR31595:SF67">
    <property type="entry name" value="WAX SYNTHASE DOMAIN-CONTAINING PROTEIN"/>
    <property type="match status" value="1"/>
</dbReference>
<dbReference type="InterPro" id="IPR032805">
    <property type="entry name" value="Wax_synthase_dom"/>
</dbReference>
<feature type="compositionally biased region" description="Pro residues" evidence="7">
    <location>
        <begin position="226"/>
        <end position="238"/>
    </location>
</feature>
<dbReference type="GO" id="GO:0006629">
    <property type="term" value="P:lipid metabolic process"/>
    <property type="evidence" value="ECO:0007669"/>
    <property type="project" value="InterPro"/>
</dbReference>
<organism evidence="10 11">
    <name type="scientific">Cladorrhinum samala</name>
    <dbReference type="NCBI Taxonomy" id="585594"/>
    <lineage>
        <taxon>Eukaryota</taxon>
        <taxon>Fungi</taxon>
        <taxon>Dikarya</taxon>
        <taxon>Ascomycota</taxon>
        <taxon>Pezizomycotina</taxon>
        <taxon>Sordariomycetes</taxon>
        <taxon>Sordariomycetidae</taxon>
        <taxon>Sordariales</taxon>
        <taxon>Podosporaceae</taxon>
        <taxon>Cladorrhinum</taxon>
    </lineage>
</organism>
<evidence type="ECO:0000256" key="3">
    <source>
        <dbReference type="ARBA" id="ARBA00022679"/>
    </source>
</evidence>
<sequence length="569" mass="63704">MSIPNIFGGSGEYYQAATTATAAAATIEITNLAAHNSKLYASKFYSRLAAGEVRPFLIPQSLLGPFIIPWVYLSIPHGGRGGKGSPSWIYRARWPVAAWMLYLDWKLLTTTSAANEAVGFAAGLVACWGAIWGSAMVLFCDPQREAVRVKRVPRRRRKNNDQKEEKEKEMTKRKKIDESHDPDAYDYVWEPFPQAGSWFDRLGWTAALLLNFRGTGWSWGTESVVPCPPPPPPPPPSPLSSLSSSSSSPESRREKVKMEMIPVSTKAGYKRDLTYSAFFRRRLRDVIWSWLLIDLWTVVMRQDPYYIVGPEASAAHPLPDWLGTLHPAALALVRRVAGISGIAAALFLYTSIYQLLVLSLLGKPGLDVLGAGGELWQYPTLFGAFGSNVCARGLRGFWGGWWHQTFRKGFTAPVAWWYGGERSRTRAAHEMAVAFLLSGAVHACGGISSVMDGTWFWGCVVFFGLQGAGCVIQTWFCQKVKMDRWFGPRWRRAGNLLVVMGWLHLTGWGILDDLSRAGLWTFEPMPVSVMRLLFSVRAAPGDESWWRWGGEYGFSWYSGKHWWESGIRV</sequence>
<keyword evidence="11" id="KW-1185">Reference proteome</keyword>
<gene>
    <name evidence="10" type="ORF">QBC42DRAFT_218689</name>
</gene>
<keyword evidence="6 8" id="KW-0472">Membrane</keyword>
<feature type="transmembrane region" description="Helical" evidence="8">
    <location>
        <begin position="336"/>
        <end position="356"/>
    </location>
</feature>
<name>A0AAV9HZB3_9PEZI</name>
<evidence type="ECO:0000256" key="5">
    <source>
        <dbReference type="ARBA" id="ARBA00022989"/>
    </source>
</evidence>
<feature type="domain" description="Wax synthase" evidence="9">
    <location>
        <begin position="384"/>
        <end position="463"/>
    </location>
</feature>
<reference evidence="10" key="1">
    <citation type="journal article" date="2023" name="Mol. Phylogenet. Evol.">
        <title>Genome-scale phylogeny and comparative genomics of the fungal order Sordariales.</title>
        <authorList>
            <person name="Hensen N."/>
            <person name="Bonometti L."/>
            <person name="Westerberg I."/>
            <person name="Brannstrom I.O."/>
            <person name="Guillou S."/>
            <person name="Cros-Aarteil S."/>
            <person name="Calhoun S."/>
            <person name="Haridas S."/>
            <person name="Kuo A."/>
            <person name="Mondo S."/>
            <person name="Pangilinan J."/>
            <person name="Riley R."/>
            <person name="LaButti K."/>
            <person name="Andreopoulos B."/>
            <person name="Lipzen A."/>
            <person name="Chen C."/>
            <person name="Yan M."/>
            <person name="Daum C."/>
            <person name="Ng V."/>
            <person name="Clum A."/>
            <person name="Steindorff A."/>
            <person name="Ohm R.A."/>
            <person name="Martin F."/>
            <person name="Silar P."/>
            <person name="Natvig D.O."/>
            <person name="Lalanne C."/>
            <person name="Gautier V."/>
            <person name="Ament-Velasquez S.L."/>
            <person name="Kruys A."/>
            <person name="Hutchinson M.I."/>
            <person name="Powell A.J."/>
            <person name="Barry K."/>
            <person name="Miller A.N."/>
            <person name="Grigoriev I.V."/>
            <person name="Debuchy R."/>
            <person name="Gladieux P."/>
            <person name="Hiltunen Thoren M."/>
            <person name="Johannesson H."/>
        </authorList>
    </citation>
    <scope>NUCLEOTIDE SEQUENCE</scope>
    <source>
        <strain evidence="10">PSN324</strain>
    </source>
</reference>
<comment type="subcellular location">
    <subcellularLocation>
        <location evidence="1">Membrane</location>
        <topology evidence="1">Multi-pass membrane protein</topology>
    </subcellularLocation>
</comment>
<evidence type="ECO:0000256" key="8">
    <source>
        <dbReference type="SAM" id="Phobius"/>
    </source>
</evidence>
<evidence type="ECO:0000313" key="10">
    <source>
        <dbReference type="EMBL" id="KAK4465494.1"/>
    </source>
</evidence>
<dbReference type="PANTHER" id="PTHR31595">
    <property type="entry name" value="LONG-CHAIN-ALCOHOL O-FATTY-ACYLTRANSFERASE 3-RELATED"/>
    <property type="match status" value="1"/>
</dbReference>
<dbReference type="Proteomes" id="UP001321749">
    <property type="component" value="Unassembled WGS sequence"/>
</dbReference>
<dbReference type="EMBL" id="MU864939">
    <property type="protein sequence ID" value="KAK4465494.1"/>
    <property type="molecule type" value="Genomic_DNA"/>
</dbReference>
<reference evidence="10" key="2">
    <citation type="submission" date="2023-06" db="EMBL/GenBank/DDBJ databases">
        <authorList>
            <consortium name="Lawrence Berkeley National Laboratory"/>
            <person name="Mondo S.J."/>
            <person name="Hensen N."/>
            <person name="Bonometti L."/>
            <person name="Westerberg I."/>
            <person name="Brannstrom I.O."/>
            <person name="Guillou S."/>
            <person name="Cros-Aarteil S."/>
            <person name="Calhoun S."/>
            <person name="Haridas S."/>
            <person name="Kuo A."/>
            <person name="Pangilinan J."/>
            <person name="Riley R."/>
            <person name="Labutti K."/>
            <person name="Andreopoulos B."/>
            <person name="Lipzen A."/>
            <person name="Chen C."/>
            <person name="Yanf M."/>
            <person name="Daum C."/>
            <person name="Ng V."/>
            <person name="Clum A."/>
            <person name="Steindorff A."/>
            <person name="Ohm R."/>
            <person name="Martin F."/>
            <person name="Silar P."/>
            <person name="Natvig D."/>
            <person name="Lalanne C."/>
            <person name="Gautier V."/>
            <person name="Ament-Velasquez S.L."/>
            <person name="Kruys A."/>
            <person name="Hutchinson M.I."/>
            <person name="Powell A.J."/>
            <person name="Barry K."/>
            <person name="Miller A.N."/>
            <person name="Grigoriev I.V."/>
            <person name="Debuchy R."/>
            <person name="Gladieux P."/>
            <person name="Thoren M.H."/>
            <person name="Johannesson H."/>
        </authorList>
    </citation>
    <scope>NUCLEOTIDE SEQUENCE</scope>
    <source>
        <strain evidence="10">PSN324</strain>
    </source>
</reference>
<feature type="region of interest" description="Disordered" evidence="7">
    <location>
        <begin position="151"/>
        <end position="177"/>
    </location>
</feature>
<keyword evidence="5 8" id="KW-1133">Transmembrane helix</keyword>
<evidence type="ECO:0000313" key="11">
    <source>
        <dbReference type="Proteomes" id="UP001321749"/>
    </source>
</evidence>
<proteinExistence type="inferred from homology"/>
<feature type="compositionally biased region" description="Basic and acidic residues" evidence="7">
    <location>
        <begin position="159"/>
        <end position="177"/>
    </location>
</feature>
<keyword evidence="3" id="KW-0808">Transferase</keyword>
<evidence type="ECO:0000256" key="1">
    <source>
        <dbReference type="ARBA" id="ARBA00004141"/>
    </source>
</evidence>
<keyword evidence="4 8" id="KW-0812">Transmembrane</keyword>
<feature type="transmembrane region" description="Helical" evidence="8">
    <location>
        <begin position="117"/>
        <end position="140"/>
    </location>
</feature>
<feature type="compositionally biased region" description="Low complexity" evidence="7">
    <location>
        <begin position="239"/>
        <end position="249"/>
    </location>
</feature>
<comment type="similarity">
    <text evidence="2">Belongs to the wax synthase family.</text>
</comment>
<dbReference type="Pfam" id="PF13813">
    <property type="entry name" value="MBOAT_2"/>
    <property type="match status" value="1"/>
</dbReference>
<evidence type="ECO:0000256" key="7">
    <source>
        <dbReference type="SAM" id="MobiDB-lite"/>
    </source>
</evidence>
<evidence type="ECO:0000256" key="6">
    <source>
        <dbReference type="ARBA" id="ARBA00023136"/>
    </source>
</evidence>